<dbReference type="Proteomes" id="UP000838756">
    <property type="component" value="Unassembled WGS sequence"/>
</dbReference>
<name>A0A8S4QVT5_9NEOP</name>
<proteinExistence type="predicted"/>
<evidence type="ECO:0000313" key="1">
    <source>
        <dbReference type="EMBL" id="CAH2220505.1"/>
    </source>
</evidence>
<keyword evidence="2" id="KW-1185">Reference proteome</keyword>
<gene>
    <name evidence="1" type="primary">jg2949</name>
    <name evidence="1" type="ORF">PAEG_LOCUS6600</name>
</gene>
<sequence length="66" mass="6896">PSGECPRTVAPSLQLAPLPAARLGSTQRLMRVAGPDYLTCSEAGNSSILAIHLPPLNRRTEATPAC</sequence>
<dbReference type="EMBL" id="CAKXAJ010020135">
    <property type="protein sequence ID" value="CAH2220505.1"/>
    <property type="molecule type" value="Genomic_DNA"/>
</dbReference>
<dbReference type="AlphaFoldDB" id="A0A8S4QVT5"/>
<organism evidence="1 2">
    <name type="scientific">Pararge aegeria aegeria</name>
    <dbReference type="NCBI Taxonomy" id="348720"/>
    <lineage>
        <taxon>Eukaryota</taxon>
        <taxon>Metazoa</taxon>
        <taxon>Ecdysozoa</taxon>
        <taxon>Arthropoda</taxon>
        <taxon>Hexapoda</taxon>
        <taxon>Insecta</taxon>
        <taxon>Pterygota</taxon>
        <taxon>Neoptera</taxon>
        <taxon>Endopterygota</taxon>
        <taxon>Lepidoptera</taxon>
        <taxon>Glossata</taxon>
        <taxon>Ditrysia</taxon>
        <taxon>Papilionoidea</taxon>
        <taxon>Nymphalidae</taxon>
        <taxon>Satyrinae</taxon>
        <taxon>Satyrini</taxon>
        <taxon>Parargina</taxon>
        <taxon>Pararge</taxon>
    </lineage>
</organism>
<evidence type="ECO:0000313" key="2">
    <source>
        <dbReference type="Proteomes" id="UP000838756"/>
    </source>
</evidence>
<protein>
    <submittedName>
        <fullName evidence="1">Jg2949 protein</fullName>
    </submittedName>
</protein>
<comment type="caution">
    <text evidence="1">The sequence shown here is derived from an EMBL/GenBank/DDBJ whole genome shotgun (WGS) entry which is preliminary data.</text>
</comment>
<feature type="non-terminal residue" evidence="1">
    <location>
        <position position="1"/>
    </location>
</feature>
<accession>A0A8S4QVT5</accession>
<reference evidence="1" key="1">
    <citation type="submission" date="2022-03" db="EMBL/GenBank/DDBJ databases">
        <authorList>
            <person name="Lindestad O."/>
        </authorList>
    </citation>
    <scope>NUCLEOTIDE SEQUENCE</scope>
</reference>